<accession>A0ABW8YNK8</accession>
<sequence length="255" mass="27492">MSEMLTIEVADHIATVTMRRAPVNALGLELRGELIAAFDRISESPDIRVAILCSDQRVFCGGADLKDRPDPDRYGDYAHHARFVRETGNAIKECFKPVIAAVDGAALGAGFGLAMACDITLASEKARFGMPEINVGLAGGAAMLSRLFPKGMTRRLMFTGAAISAEEACRFGAVDAVHPSAELMPAARALAAEIASKSPLGIRYAKISCNMVENMPAKDGYRMEQNFTQELSRTDDAKEARAAFLEKRAPVFKGY</sequence>
<evidence type="ECO:0000313" key="3">
    <source>
        <dbReference type="EMBL" id="MFL9841866.1"/>
    </source>
</evidence>
<evidence type="ECO:0000256" key="2">
    <source>
        <dbReference type="RuleBase" id="RU003707"/>
    </source>
</evidence>
<dbReference type="InterPro" id="IPR029045">
    <property type="entry name" value="ClpP/crotonase-like_dom_sf"/>
</dbReference>
<dbReference type="NCBIfam" id="NF005073">
    <property type="entry name" value="PRK06495.1"/>
    <property type="match status" value="1"/>
</dbReference>
<name>A0ABW8YNK8_9SPHN</name>
<keyword evidence="4" id="KW-1185">Reference proteome</keyword>
<organism evidence="3 4">
    <name type="scientific">Sphingomonas plantiphila</name>
    <dbReference type="NCBI Taxonomy" id="3163295"/>
    <lineage>
        <taxon>Bacteria</taxon>
        <taxon>Pseudomonadati</taxon>
        <taxon>Pseudomonadota</taxon>
        <taxon>Alphaproteobacteria</taxon>
        <taxon>Sphingomonadales</taxon>
        <taxon>Sphingomonadaceae</taxon>
        <taxon>Sphingomonas</taxon>
    </lineage>
</organism>
<evidence type="ECO:0000313" key="4">
    <source>
        <dbReference type="Proteomes" id="UP001629244"/>
    </source>
</evidence>
<dbReference type="InterPro" id="IPR018376">
    <property type="entry name" value="Enoyl-CoA_hyd/isom_CS"/>
</dbReference>
<dbReference type="EMBL" id="JBELQC010000002">
    <property type="protein sequence ID" value="MFL9841866.1"/>
    <property type="molecule type" value="Genomic_DNA"/>
</dbReference>
<reference evidence="3 4" key="1">
    <citation type="submission" date="2024-06" db="EMBL/GenBank/DDBJ databases">
        <authorList>
            <person name="Kaempfer P."/>
            <person name="Viver T."/>
        </authorList>
    </citation>
    <scope>NUCLEOTIDE SEQUENCE [LARGE SCALE GENOMIC DNA]</scope>
    <source>
        <strain evidence="3 4">ST-64</strain>
    </source>
</reference>
<dbReference type="Gene3D" id="3.90.226.10">
    <property type="entry name" value="2-enoyl-CoA Hydratase, Chain A, domain 1"/>
    <property type="match status" value="1"/>
</dbReference>
<comment type="caution">
    <text evidence="3">The sequence shown here is derived from an EMBL/GenBank/DDBJ whole genome shotgun (WGS) entry which is preliminary data.</text>
</comment>
<dbReference type="PROSITE" id="PS00166">
    <property type="entry name" value="ENOYL_COA_HYDRATASE"/>
    <property type="match status" value="1"/>
</dbReference>
<dbReference type="Proteomes" id="UP001629244">
    <property type="component" value="Unassembled WGS sequence"/>
</dbReference>
<dbReference type="InterPro" id="IPR001753">
    <property type="entry name" value="Enoyl-CoA_hydra/iso"/>
</dbReference>
<comment type="similarity">
    <text evidence="1 2">Belongs to the enoyl-CoA hydratase/isomerase family.</text>
</comment>
<evidence type="ECO:0000256" key="1">
    <source>
        <dbReference type="ARBA" id="ARBA00005254"/>
    </source>
</evidence>
<proteinExistence type="inferred from homology"/>
<dbReference type="PANTHER" id="PTHR11941">
    <property type="entry name" value="ENOYL-COA HYDRATASE-RELATED"/>
    <property type="match status" value="1"/>
</dbReference>
<protein>
    <submittedName>
        <fullName evidence="3">Enoyl-CoA hydratase/isomerase family protein</fullName>
    </submittedName>
</protein>
<dbReference type="RefSeq" id="WP_408078976.1">
    <property type="nucleotide sequence ID" value="NZ_JBELQC010000002.1"/>
</dbReference>
<dbReference type="PANTHER" id="PTHR11941:SF54">
    <property type="entry name" value="ENOYL-COA HYDRATASE, MITOCHONDRIAL"/>
    <property type="match status" value="1"/>
</dbReference>
<dbReference type="CDD" id="cd06558">
    <property type="entry name" value="crotonase-like"/>
    <property type="match status" value="1"/>
</dbReference>
<dbReference type="Pfam" id="PF00378">
    <property type="entry name" value="ECH_1"/>
    <property type="match status" value="1"/>
</dbReference>
<dbReference type="SUPFAM" id="SSF52096">
    <property type="entry name" value="ClpP/crotonase"/>
    <property type="match status" value="1"/>
</dbReference>
<gene>
    <name evidence="3" type="ORF">ABS767_12900</name>
</gene>